<organism evidence="1 2">
    <name type="scientific">Rhodovibrio sodomensis</name>
    <dbReference type="NCBI Taxonomy" id="1088"/>
    <lineage>
        <taxon>Bacteria</taxon>
        <taxon>Pseudomonadati</taxon>
        <taxon>Pseudomonadota</taxon>
        <taxon>Alphaproteobacteria</taxon>
        <taxon>Rhodospirillales</taxon>
        <taxon>Rhodovibrionaceae</taxon>
        <taxon>Rhodovibrio</taxon>
    </lineage>
</organism>
<protein>
    <submittedName>
        <fullName evidence="1">Uncharacterized protein</fullName>
    </submittedName>
</protein>
<name>A0ABS1D945_9PROT</name>
<evidence type="ECO:0000313" key="2">
    <source>
        <dbReference type="Proteomes" id="UP001296873"/>
    </source>
</evidence>
<evidence type="ECO:0000313" key="1">
    <source>
        <dbReference type="EMBL" id="MBK1666647.1"/>
    </source>
</evidence>
<keyword evidence="2" id="KW-1185">Reference proteome</keyword>
<comment type="caution">
    <text evidence="1">The sequence shown here is derived from an EMBL/GenBank/DDBJ whole genome shotgun (WGS) entry which is preliminary data.</text>
</comment>
<dbReference type="EMBL" id="NRRL01000001">
    <property type="protein sequence ID" value="MBK1666647.1"/>
    <property type="molecule type" value="Genomic_DNA"/>
</dbReference>
<gene>
    <name evidence="1" type="ORF">CKO28_01135</name>
</gene>
<dbReference type="Proteomes" id="UP001296873">
    <property type="component" value="Unassembled WGS sequence"/>
</dbReference>
<accession>A0ABS1D945</accession>
<proteinExistence type="predicted"/>
<sequence>MPARRDIQTVQFRMQMSRLILAEVYSQPLHFDLVLIGPEVLSIGAREAGSRTIGHSDGRTFRSYAACAQEVRPVGDFEQALDARGWERGFYERILLPVAVPETPQKVGMILGGAVQGGDLTGCRLP</sequence>
<reference evidence="1 2" key="1">
    <citation type="journal article" date="2020" name="Microorganisms">
        <title>Osmotic Adaptation and Compatible Solute Biosynthesis of Phototrophic Bacteria as Revealed from Genome Analyses.</title>
        <authorList>
            <person name="Imhoff J.F."/>
            <person name="Rahn T."/>
            <person name="Kunzel S."/>
            <person name="Keller A."/>
            <person name="Neulinger S.C."/>
        </authorList>
    </citation>
    <scope>NUCLEOTIDE SEQUENCE [LARGE SCALE GENOMIC DNA]</scope>
    <source>
        <strain evidence="1 2">DSM 9895</strain>
    </source>
</reference>